<comment type="caution">
    <text evidence="1">The sequence shown here is derived from an EMBL/GenBank/DDBJ whole genome shotgun (WGS) entry which is preliminary data.</text>
</comment>
<organism evidence="1 2">
    <name type="scientific">Alterirhizorhabdus solaris</name>
    <dbReference type="NCBI Taxonomy" id="2529389"/>
    <lineage>
        <taxon>Bacteria</taxon>
        <taxon>Pseudomonadati</taxon>
        <taxon>Pseudomonadota</taxon>
        <taxon>Alphaproteobacteria</taxon>
        <taxon>Sphingomonadales</taxon>
        <taxon>Rhizorhabdaceae</taxon>
        <taxon>Alterirhizorhabdus</taxon>
    </lineage>
</organism>
<dbReference type="OrthoDB" id="7433405at2"/>
<reference evidence="1 2" key="1">
    <citation type="submission" date="2019-07" db="EMBL/GenBank/DDBJ databases">
        <title>Sphingomonas solaris sp. nov., isolated from a solar panel from Boston, Massachusetts.</title>
        <authorList>
            <person name="Tanner K."/>
            <person name="Pascual J."/>
            <person name="Mancuso C."/>
            <person name="Pereto J."/>
            <person name="Khalil A."/>
            <person name="Vilanova C."/>
        </authorList>
    </citation>
    <scope>NUCLEOTIDE SEQUENCE [LARGE SCALE GENOMIC DNA]</scope>
    <source>
        <strain evidence="1 2">R4DWN</strain>
    </source>
</reference>
<protein>
    <submittedName>
        <fullName evidence="1">Uncharacterized protein</fullName>
    </submittedName>
</protein>
<evidence type="ECO:0000313" key="1">
    <source>
        <dbReference type="EMBL" id="TVV76966.1"/>
    </source>
</evidence>
<dbReference type="EMBL" id="VNIM01000005">
    <property type="protein sequence ID" value="TVV76966.1"/>
    <property type="molecule type" value="Genomic_DNA"/>
</dbReference>
<sequence length="65" mass="7202">METAMTSDTSPLRRTLCSRDNALRVARRMTDDGIPTVVVASNEPLQPWCIVEFDAADHPEIRACA</sequence>
<name>A0A558RC62_9SPHN</name>
<evidence type="ECO:0000313" key="2">
    <source>
        <dbReference type="Proteomes" id="UP000318681"/>
    </source>
</evidence>
<keyword evidence="2" id="KW-1185">Reference proteome</keyword>
<dbReference type="AlphaFoldDB" id="A0A558RC62"/>
<dbReference type="Proteomes" id="UP000318681">
    <property type="component" value="Unassembled WGS sequence"/>
</dbReference>
<accession>A0A558RC62</accession>
<proteinExistence type="predicted"/>
<gene>
    <name evidence="1" type="ORF">FOY91_02685</name>
</gene>